<organism evidence="3 4">
    <name type="scientific">Hericium alpestre</name>
    <dbReference type="NCBI Taxonomy" id="135208"/>
    <lineage>
        <taxon>Eukaryota</taxon>
        <taxon>Fungi</taxon>
        <taxon>Dikarya</taxon>
        <taxon>Basidiomycota</taxon>
        <taxon>Agaricomycotina</taxon>
        <taxon>Agaricomycetes</taxon>
        <taxon>Russulales</taxon>
        <taxon>Hericiaceae</taxon>
        <taxon>Hericium</taxon>
    </lineage>
</organism>
<dbReference type="EMBL" id="SFCI01001371">
    <property type="protein sequence ID" value="TFY75957.1"/>
    <property type="molecule type" value="Genomic_DNA"/>
</dbReference>
<dbReference type="Pfam" id="PF02737">
    <property type="entry name" value="3HCDH_N"/>
    <property type="match status" value="1"/>
</dbReference>
<evidence type="ECO:0000256" key="1">
    <source>
        <dbReference type="SAM" id="MobiDB-lite"/>
    </source>
</evidence>
<sequence>MAHIIAHGVKTLGVIGGGQMGLGIAYVAALSAKVPVLLHDRNEEQIAKSLKLMDRLLAKDVAKGKIQELEAKEARDRVTGDDGISGARGRSVVPPRGILTPPHDLPPPSASNSLRIAWFTVYWKPGIPHPLHPILTVTTWSTPSVLAHSTVSDRVGVRTLIRQ</sequence>
<reference evidence="3 4" key="1">
    <citation type="submission" date="2019-02" db="EMBL/GenBank/DDBJ databases">
        <title>Genome sequencing of the rare red list fungi Hericium alpestre (H. flagellum).</title>
        <authorList>
            <person name="Buettner E."/>
            <person name="Kellner H."/>
        </authorList>
    </citation>
    <scope>NUCLEOTIDE SEQUENCE [LARGE SCALE GENOMIC DNA]</scope>
    <source>
        <strain evidence="3 4">DSM 108284</strain>
    </source>
</reference>
<evidence type="ECO:0000313" key="3">
    <source>
        <dbReference type="EMBL" id="TFY75957.1"/>
    </source>
</evidence>
<evidence type="ECO:0000313" key="4">
    <source>
        <dbReference type="Proteomes" id="UP000298061"/>
    </source>
</evidence>
<feature type="region of interest" description="Disordered" evidence="1">
    <location>
        <begin position="77"/>
        <end position="106"/>
    </location>
</feature>
<evidence type="ECO:0000259" key="2">
    <source>
        <dbReference type="Pfam" id="PF02737"/>
    </source>
</evidence>
<keyword evidence="4" id="KW-1185">Reference proteome</keyword>
<gene>
    <name evidence="3" type="ORF">EWM64_g8055</name>
</gene>
<name>A0A4Y9ZPH7_9AGAM</name>
<dbReference type="GO" id="GO:0006631">
    <property type="term" value="P:fatty acid metabolic process"/>
    <property type="evidence" value="ECO:0007669"/>
    <property type="project" value="InterPro"/>
</dbReference>
<dbReference type="Proteomes" id="UP000298061">
    <property type="component" value="Unassembled WGS sequence"/>
</dbReference>
<dbReference type="InterPro" id="IPR036291">
    <property type="entry name" value="NAD(P)-bd_dom_sf"/>
</dbReference>
<dbReference type="OrthoDB" id="5958943at2759"/>
<dbReference type="GO" id="GO:0016491">
    <property type="term" value="F:oxidoreductase activity"/>
    <property type="evidence" value="ECO:0007669"/>
    <property type="project" value="TreeGrafter"/>
</dbReference>
<feature type="domain" description="3-hydroxyacyl-CoA dehydrogenase NAD binding" evidence="2">
    <location>
        <begin position="12"/>
        <end position="91"/>
    </location>
</feature>
<dbReference type="GO" id="GO:0070403">
    <property type="term" value="F:NAD+ binding"/>
    <property type="evidence" value="ECO:0007669"/>
    <property type="project" value="InterPro"/>
</dbReference>
<dbReference type="PANTHER" id="PTHR48075:SF5">
    <property type="entry name" value="3-HYDROXYBUTYRYL-COA DEHYDROGENASE"/>
    <property type="match status" value="1"/>
</dbReference>
<dbReference type="AlphaFoldDB" id="A0A4Y9ZPH7"/>
<protein>
    <recommendedName>
        <fullName evidence="2">3-hydroxyacyl-CoA dehydrogenase NAD binding domain-containing protein</fullName>
    </recommendedName>
</protein>
<proteinExistence type="predicted"/>
<dbReference type="InterPro" id="IPR006176">
    <property type="entry name" value="3-OHacyl-CoA_DH_NAD-bd"/>
</dbReference>
<comment type="caution">
    <text evidence="3">The sequence shown here is derived from an EMBL/GenBank/DDBJ whole genome shotgun (WGS) entry which is preliminary data.</text>
</comment>
<dbReference type="Gene3D" id="3.40.50.720">
    <property type="entry name" value="NAD(P)-binding Rossmann-like Domain"/>
    <property type="match status" value="1"/>
</dbReference>
<dbReference type="SUPFAM" id="SSF51735">
    <property type="entry name" value="NAD(P)-binding Rossmann-fold domains"/>
    <property type="match status" value="1"/>
</dbReference>
<dbReference type="PANTHER" id="PTHR48075">
    <property type="entry name" value="3-HYDROXYACYL-COA DEHYDROGENASE FAMILY PROTEIN"/>
    <property type="match status" value="1"/>
</dbReference>
<accession>A0A4Y9ZPH7</accession>